<comment type="caution">
    <text evidence="1">The sequence shown here is derived from an EMBL/GenBank/DDBJ whole genome shotgun (WGS) entry which is preliminary data.</text>
</comment>
<protein>
    <submittedName>
        <fullName evidence="1">Uncharacterized protein</fullName>
    </submittedName>
</protein>
<gene>
    <name evidence="1" type="ORF">K3174_10505</name>
</gene>
<reference evidence="1 2" key="1">
    <citation type="submission" date="2021-08" db="EMBL/GenBank/DDBJ databases">
        <title>Comparative Genomics Analysis of the Genus Qipengyuania Reveals Extensive Genetic Diversity and Metabolic Versatility, Including the Description of Fifteen Novel Species.</title>
        <authorList>
            <person name="Liu Y."/>
        </authorList>
    </citation>
    <scope>NUCLEOTIDE SEQUENCE [LARGE SCALE GENOMIC DNA]</scope>
    <source>
        <strain evidence="1 2">6D47A</strain>
    </source>
</reference>
<keyword evidence="2" id="KW-1185">Reference proteome</keyword>
<organism evidence="1 2">
    <name type="scientific">Qipengyuania qiaonensis</name>
    <dbReference type="NCBI Taxonomy" id="2867240"/>
    <lineage>
        <taxon>Bacteria</taxon>
        <taxon>Pseudomonadati</taxon>
        <taxon>Pseudomonadota</taxon>
        <taxon>Alphaproteobacteria</taxon>
        <taxon>Sphingomonadales</taxon>
        <taxon>Erythrobacteraceae</taxon>
        <taxon>Qipengyuania</taxon>
    </lineage>
</organism>
<sequence length="91" mass="10074">MSQPDYAADRHALAVITDRLSDPRVADFFAHNAHRKAATRALLDLLGVPLPSWAQRNAGGRAAVTKAAMTRFRQDNPDLNLPRGYVPPKER</sequence>
<dbReference type="Proteomes" id="UP000755104">
    <property type="component" value="Unassembled WGS sequence"/>
</dbReference>
<name>A0ABS7J6L4_9SPHN</name>
<dbReference type="RefSeq" id="WP_221558226.1">
    <property type="nucleotide sequence ID" value="NZ_JAIGNO010000006.1"/>
</dbReference>
<accession>A0ABS7J6L4</accession>
<dbReference type="EMBL" id="JAIGNO010000006">
    <property type="protein sequence ID" value="MBX7482964.1"/>
    <property type="molecule type" value="Genomic_DNA"/>
</dbReference>
<evidence type="ECO:0000313" key="2">
    <source>
        <dbReference type="Proteomes" id="UP000755104"/>
    </source>
</evidence>
<evidence type="ECO:0000313" key="1">
    <source>
        <dbReference type="EMBL" id="MBX7482964.1"/>
    </source>
</evidence>
<proteinExistence type="predicted"/>